<proteinExistence type="predicted"/>
<dbReference type="PROSITE" id="PS00108">
    <property type="entry name" value="PROTEIN_KINASE_ST"/>
    <property type="match status" value="1"/>
</dbReference>
<dbReference type="PANTHER" id="PTHR48016">
    <property type="entry name" value="MAP KINASE KINASE KINASE SSK2-RELATED-RELATED"/>
    <property type="match status" value="1"/>
</dbReference>
<dbReference type="Proteomes" id="UP001164746">
    <property type="component" value="Chromosome 1"/>
</dbReference>
<evidence type="ECO:0000256" key="3">
    <source>
        <dbReference type="ARBA" id="ARBA00022777"/>
    </source>
</evidence>
<sequence length="529" mass="58504">MDELGISVRDRGADTGSLGVKGMYNGGGALPILPSDTKVESTDTKLRLDTQLRDTSWNFSKTRPLVVPASPDIHGASGGHFNRSFESKTEFSKCFDADFDEKLEEKRTADLKGFGYGSCTELQTKTGKYVPILDDDVESMIDLRGRDVSPSLTDTLKTIEKKPQAVESDVVDIHGCKSQQFICVAGRIQPNETLAVSEQFLDLPTPQVVTEDFFVKSKKADPAESGSLQTEPEDEHITPAQIDEAEIKGDEYYLPEEDESDEYIPKVGDKLGEGGQGTVVLGQLPETGELAAIKQVWLSKGDAALLKEYEIAMDLKRHPNIIHVYKAERRGDNFYTYMEYMKDGAVNQWEWTAEQVVYILQEVLKGLIHMHSLGILHRDIKGENVLVSFDGDKNNIKIADLGSAVYAPWNGTCYADVVDYGFQGTVPFIPKEVASKHQFSTASDIWAVGCLGIELLTGELPWSDCKLRNTGALLFKIGMTDTPPPLPPDIDIPEHLKDFLLQCLQIDPRDRPSASELVQHAVFAGDPEE</sequence>
<keyword evidence="2" id="KW-0547">Nucleotide-binding</keyword>
<gene>
    <name evidence="6" type="ORF">MAR_006513</name>
</gene>
<protein>
    <submittedName>
        <fullName evidence="6">M3K1-like protein</fullName>
    </submittedName>
</protein>
<dbReference type="SUPFAM" id="SSF56112">
    <property type="entry name" value="Protein kinase-like (PK-like)"/>
    <property type="match status" value="1"/>
</dbReference>
<keyword evidence="7" id="KW-1185">Reference proteome</keyword>
<dbReference type="InterPro" id="IPR011009">
    <property type="entry name" value="Kinase-like_dom_sf"/>
</dbReference>
<keyword evidence="1" id="KW-0808">Transferase</keyword>
<dbReference type="PROSITE" id="PS50011">
    <property type="entry name" value="PROTEIN_KINASE_DOM"/>
    <property type="match status" value="1"/>
</dbReference>
<reference evidence="6" key="1">
    <citation type="submission" date="2022-11" db="EMBL/GenBank/DDBJ databases">
        <title>Centuries of genome instability and evolution in soft-shell clam transmissible cancer (bioRxiv).</title>
        <authorList>
            <person name="Hart S.F.M."/>
            <person name="Yonemitsu M.A."/>
            <person name="Giersch R.M."/>
            <person name="Beal B.F."/>
            <person name="Arriagada G."/>
            <person name="Davis B.W."/>
            <person name="Ostrander E.A."/>
            <person name="Goff S.P."/>
            <person name="Metzger M.J."/>
        </authorList>
    </citation>
    <scope>NUCLEOTIDE SEQUENCE</scope>
    <source>
        <strain evidence="6">MELC-2E11</strain>
        <tissue evidence="6">Siphon/mantle</tissue>
    </source>
</reference>
<evidence type="ECO:0000256" key="4">
    <source>
        <dbReference type="ARBA" id="ARBA00022840"/>
    </source>
</evidence>
<keyword evidence="4" id="KW-0067">ATP-binding</keyword>
<keyword evidence="3" id="KW-0418">Kinase</keyword>
<dbReference type="Pfam" id="PF00069">
    <property type="entry name" value="Pkinase"/>
    <property type="match status" value="1"/>
</dbReference>
<evidence type="ECO:0000256" key="1">
    <source>
        <dbReference type="ARBA" id="ARBA00022679"/>
    </source>
</evidence>
<evidence type="ECO:0000256" key="2">
    <source>
        <dbReference type="ARBA" id="ARBA00022741"/>
    </source>
</evidence>
<dbReference type="InterPro" id="IPR050538">
    <property type="entry name" value="MAP_kinase_kinase_kinase"/>
</dbReference>
<evidence type="ECO:0000313" key="7">
    <source>
        <dbReference type="Proteomes" id="UP001164746"/>
    </source>
</evidence>
<dbReference type="SMART" id="SM00220">
    <property type="entry name" value="S_TKc"/>
    <property type="match status" value="1"/>
</dbReference>
<dbReference type="EMBL" id="CP111012">
    <property type="protein sequence ID" value="WAQ94042.1"/>
    <property type="molecule type" value="Genomic_DNA"/>
</dbReference>
<accession>A0ABY7D8P2</accession>
<evidence type="ECO:0000259" key="5">
    <source>
        <dbReference type="PROSITE" id="PS50011"/>
    </source>
</evidence>
<name>A0ABY7D8P2_MYAAR</name>
<dbReference type="InterPro" id="IPR008271">
    <property type="entry name" value="Ser/Thr_kinase_AS"/>
</dbReference>
<evidence type="ECO:0000313" key="6">
    <source>
        <dbReference type="EMBL" id="WAQ94042.1"/>
    </source>
</evidence>
<dbReference type="InterPro" id="IPR000719">
    <property type="entry name" value="Prot_kinase_dom"/>
</dbReference>
<organism evidence="6 7">
    <name type="scientific">Mya arenaria</name>
    <name type="common">Soft-shell clam</name>
    <dbReference type="NCBI Taxonomy" id="6604"/>
    <lineage>
        <taxon>Eukaryota</taxon>
        <taxon>Metazoa</taxon>
        <taxon>Spiralia</taxon>
        <taxon>Lophotrochozoa</taxon>
        <taxon>Mollusca</taxon>
        <taxon>Bivalvia</taxon>
        <taxon>Autobranchia</taxon>
        <taxon>Heteroconchia</taxon>
        <taxon>Euheterodonta</taxon>
        <taxon>Imparidentia</taxon>
        <taxon>Neoheterodontei</taxon>
        <taxon>Myida</taxon>
        <taxon>Myoidea</taxon>
        <taxon>Myidae</taxon>
        <taxon>Mya</taxon>
    </lineage>
</organism>
<dbReference type="Gene3D" id="1.10.510.10">
    <property type="entry name" value="Transferase(Phosphotransferase) domain 1"/>
    <property type="match status" value="1"/>
</dbReference>
<dbReference type="PANTHER" id="PTHR48016:SF56">
    <property type="entry name" value="MAPKK KINASE"/>
    <property type="match status" value="1"/>
</dbReference>
<feature type="domain" description="Protein kinase" evidence="5">
    <location>
        <begin position="265"/>
        <end position="523"/>
    </location>
</feature>